<feature type="compositionally biased region" description="Pro residues" evidence="14">
    <location>
        <begin position="3285"/>
        <end position="3298"/>
    </location>
</feature>
<feature type="compositionally biased region" description="Polar residues" evidence="14">
    <location>
        <begin position="2854"/>
        <end position="2864"/>
    </location>
</feature>
<keyword evidence="13" id="KW-0175">Coiled coil</keyword>
<feature type="region of interest" description="Disordered" evidence="14">
    <location>
        <begin position="2748"/>
        <end position="2767"/>
    </location>
</feature>
<evidence type="ECO:0000256" key="10">
    <source>
        <dbReference type="ARBA" id="ARBA00022844"/>
    </source>
</evidence>
<keyword evidence="12" id="KW-1035">Host cytoplasm</keyword>
<keyword evidence="8" id="KW-0378">Hydrolase</keyword>
<dbReference type="PANTHER" id="PTHR24216">
    <property type="entry name" value="PAXILLIN-RELATED"/>
    <property type="match status" value="1"/>
</dbReference>
<gene>
    <name evidence="16" type="primary">UL36</name>
</gene>
<feature type="compositionally biased region" description="Basic and acidic residues" evidence="14">
    <location>
        <begin position="423"/>
        <end position="438"/>
    </location>
</feature>
<feature type="region of interest" description="Disordered" evidence="14">
    <location>
        <begin position="3088"/>
        <end position="3149"/>
    </location>
</feature>
<feature type="region of interest" description="Disordered" evidence="14">
    <location>
        <begin position="2991"/>
        <end position="3076"/>
    </location>
</feature>
<protein>
    <submittedName>
        <fullName evidence="16">Large tegument protein</fullName>
    </submittedName>
</protein>
<feature type="compositionally biased region" description="Gly residues" evidence="14">
    <location>
        <begin position="1889"/>
        <end position="1905"/>
    </location>
</feature>
<dbReference type="GeneID" id="32707796"/>
<evidence type="ECO:0000256" key="9">
    <source>
        <dbReference type="ARBA" id="ARBA00022807"/>
    </source>
</evidence>
<reference evidence="16 17" key="1">
    <citation type="journal article" date="2017" name="Arch. Virol.">
        <title>Sequence of the ateline alphaherpesvirus 1 (HVA1) genome.</title>
        <authorList>
            <person name="Eberle R."/>
            <person name="Black D.H."/>
        </authorList>
    </citation>
    <scope>NUCLEOTIDE SEQUENCE [LARGE SCALE GENOMIC DNA]</scope>
    <source>
        <strain evidence="16">Lennette</strain>
    </source>
</reference>
<feature type="compositionally biased region" description="Acidic residues" evidence="14">
    <location>
        <begin position="610"/>
        <end position="639"/>
    </location>
</feature>
<organism evidence="16 17">
    <name type="scientific">Herpesvirus ateles type 1 (strain Lennette)</name>
    <dbReference type="NCBI Taxonomy" id="35243"/>
    <lineage>
        <taxon>Viruses</taxon>
        <taxon>Duplodnaviria</taxon>
        <taxon>Heunggongvirae</taxon>
        <taxon>Peploviricota</taxon>
        <taxon>Herviviricetes</taxon>
        <taxon>Herpesvirales</taxon>
        <taxon>Orthoherpesviridae</taxon>
        <taxon>Alphaherpesvirinae</taxon>
        <taxon>Simplexvirus</taxon>
        <taxon>Simplexvirus atelinealpha1</taxon>
    </lineage>
</organism>
<evidence type="ECO:0000313" key="17">
    <source>
        <dbReference type="Proteomes" id="UP000243553"/>
    </source>
</evidence>
<feature type="compositionally biased region" description="Pro residues" evidence="14">
    <location>
        <begin position="3386"/>
        <end position="3402"/>
    </location>
</feature>
<dbReference type="InterPro" id="IPR005210">
    <property type="entry name" value="Herpes_LT_deneddylase"/>
</dbReference>
<evidence type="ECO:0000259" key="15">
    <source>
        <dbReference type="PROSITE" id="PS51521"/>
    </source>
</evidence>
<evidence type="ECO:0000256" key="14">
    <source>
        <dbReference type="SAM" id="MobiDB-lite"/>
    </source>
</evidence>
<dbReference type="Proteomes" id="UP000243553">
    <property type="component" value="Segment"/>
</dbReference>
<keyword evidence="10" id="KW-0946">Virion</keyword>
<feature type="compositionally biased region" description="Low complexity" evidence="14">
    <location>
        <begin position="439"/>
        <end position="453"/>
    </location>
</feature>
<dbReference type="PANTHER" id="PTHR24216:SF65">
    <property type="entry name" value="PAXILLIN-LIKE PROTEIN 1"/>
    <property type="match status" value="1"/>
</dbReference>
<feature type="compositionally biased region" description="Low complexity" evidence="14">
    <location>
        <begin position="307"/>
        <end position="321"/>
    </location>
</feature>
<keyword evidence="17" id="KW-1185">Reference proteome</keyword>
<dbReference type="Pfam" id="PF04843">
    <property type="entry name" value="Herpes_teg_N"/>
    <property type="match status" value="1"/>
</dbReference>
<feature type="compositionally biased region" description="Basic residues" evidence="14">
    <location>
        <begin position="3096"/>
        <end position="3107"/>
    </location>
</feature>
<feature type="coiled-coil region" evidence="13">
    <location>
        <begin position="1776"/>
        <end position="1810"/>
    </location>
</feature>
<evidence type="ECO:0000256" key="12">
    <source>
        <dbReference type="ARBA" id="ARBA00023200"/>
    </source>
</evidence>
<dbReference type="RefSeq" id="YP_009361901.1">
    <property type="nucleotide sequence ID" value="NC_034446.1"/>
</dbReference>
<feature type="compositionally biased region" description="Pro residues" evidence="14">
    <location>
        <begin position="2808"/>
        <end position="2826"/>
    </location>
</feature>
<feature type="compositionally biased region" description="Acidic residues" evidence="14">
    <location>
        <begin position="3453"/>
        <end position="3474"/>
    </location>
</feature>
<feature type="compositionally biased region" description="Pro residues" evidence="14">
    <location>
        <begin position="3355"/>
        <end position="3364"/>
    </location>
</feature>
<name>A0A1S6JLM0_HSVA1</name>
<feature type="region of interest" description="Disordered" evidence="14">
    <location>
        <begin position="283"/>
        <end position="677"/>
    </location>
</feature>
<dbReference type="GO" id="GO:0039693">
    <property type="term" value="P:viral DNA genome replication"/>
    <property type="evidence" value="ECO:0007669"/>
    <property type="project" value="InterPro"/>
</dbReference>
<feature type="compositionally biased region" description="Pro residues" evidence="14">
    <location>
        <begin position="295"/>
        <end position="306"/>
    </location>
</feature>
<dbReference type="InterPro" id="IPR038765">
    <property type="entry name" value="Papain-like_cys_pep_sf"/>
</dbReference>
<dbReference type="PROSITE" id="PS51521">
    <property type="entry name" value="HTUSP"/>
    <property type="match status" value="1"/>
</dbReference>
<evidence type="ECO:0000256" key="1">
    <source>
        <dbReference type="ARBA" id="ARBA00022562"/>
    </source>
</evidence>
<dbReference type="Pfam" id="PF03586">
    <property type="entry name" value="Herpes_UL36"/>
    <property type="match status" value="1"/>
</dbReference>
<feature type="compositionally biased region" description="Acidic residues" evidence="14">
    <location>
        <begin position="339"/>
        <end position="351"/>
    </location>
</feature>
<evidence type="ECO:0000256" key="5">
    <source>
        <dbReference type="ARBA" id="ARBA00022670"/>
    </source>
</evidence>
<dbReference type="GO" id="GO:0006508">
    <property type="term" value="P:proteolysis"/>
    <property type="evidence" value="ECO:0007669"/>
    <property type="project" value="UniProtKB-KW"/>
</dbReference>
<feature type="region of interest" description="Disordered" evidence="14">
    <location>
        <begin position="2115"/>
        <end position="2143"/>
    </location>
</feature>
<dbReference type="Gene3D" id="3.90.70.120">
    <property type="match status" value="1"/>
</dbReference>
<dbReference type="InterPro" id="IPR006928">
    <property type="entry name" value="Herpes_teg_USP"/>
</dbReference>
<dbReference type="KEGG" id="vg:32707796"/>
<feature type="compositionally biased region" description="Low complexity" evidence="14">
    <location>
        <begin position="3299"/>
        <end position="3308"/>
    </location>
</feature>
<feature type="region of interest" description="Disordered" evidence="14">
    <location>
        <begin position="2784"/>
        <end position="2911"/>
    </location>
</feature>
<feature type="compositionally biased region" description="Low complexity" evidence="14">
    <location>
        <begin position="572"/>
        <end position="587"/>
    </location>
</feature>
<keyword evidence="4" id="KW-1130">Modulation of host ubiquitin pathway by virus</keyword>
<dbReference type="GO" id="GO:0039648">
    <property type="term" value="P:symbiont-mediated perturbation of host ubiquitin-like protein modification"/>
    <property type="evidence" value="ECO:0007669"/>
    <property type="project" value="UniProtKB-KW"/>
</dbReference>
<dbReference type="SUPFAM" id="SSF54001">
    <property type="entry name" value="Cysteine proteinases"/>
    <property type="match status" value="1"/>
</dbReference>
<keyword evidence="5" id="KW-0645">Protease</keyword>
<feature type="compositionally biased region" description="Gly residues" evidence="14">
    <location>
        <begin position="2124"/>
        <end position="2143"/>
    </location>
</feature>
<feature type="compositionally biased region" description="Low complexity" evidence="14">
    <location>
        <begin position="662"/>
        <end position="677"/>
    </location>
</feature>
<evidence type="ECO:0000256" key="13">
    <source>
        <dbReference type="SAM" id="Coils"/>
    </source>
</evidence>
<evidence type="ECO:0000256" key="11">
    <source>
        <dbReference type="ARBA" id="ARBA00022876"/>
    </source>
</evidence>
<evidence type="ECO:0000256" key="4">
    <source>
        <dbReference type="ARBA" id="ARBA00022662"/>
    </source>
</evidence>
<feature type="compositionally biased region" description="Basic residues" evidence="14">
    <location>
        <begin position="2833"/>
        <end position="2853"/>
    </location>
</feature>
<feature type="compositionally biased region" description="Low complexity" evidence="14">
    <location>
        <begin position="599"/>
        <end position="609"/>
    </location>
</feature>
<keyword evidence="1" id="KW-1048">Host nucleus</keyword>
<evidence type="ECO:0000256" key="7">
    <source>
        <dbReference type="ARBA" id="ARBA00022786"/>
    </source>
</evidence>
<feature type="compositionally biased region" description="Low complexity" evidence="14">
    <location>
        <begin position="3164"/>
        <end position="3190"/>
    </location>
</feature>
<accession>A0A1S6JLM0</accession>
<feature type="compositionally biased region" description="Pro residues" evidence="14">
    <location>
        <begin position="3262"/>
        <end position="3276"/>
    </location>
</feature>
<dbReference type="GO" id="GO:0044423">
    <property type="term" value="C:virion component"/>
    <property type="evidence" value="ECO:0007669"/>
    <property type="project" value="UniProtKB-KW"/>
</dbReference>
<evidence type="ECO:0000313" key="16">
    <source>
        <dbReference type="EMBL" id="AQS79179.1"/>
    </source>
</evidence>
<organismHost>
    <name type="scientific">Ateles</name>
    <dbReference type="NCBI Taxonomy" id="9506"/>
</organismHost>
<feature type="compositionally biased region" description="Low complexity" evidence="14">
    <location>
        <begin position="3001"/>
        <end position="3063"/>
    </location>
</feature>
<feature type="compositionally biased region" description="Pro residues" evidence="14">
    <location>
        <begin position="3240"/>
        <end position="3251"/>
    </location>
</feature>
<dbReference type="GO" id="GO:0019784">
    <property type="term" value="F:deNEDDylase activity"/>
    <property type="evidence" value="ECO:0007669"/>
    <property type="project" value="InterPro"/>
</dbReference>
<keyword evidence="11" id="KW-1127">Modulation of host ubiquitin pathway by viral deubiquitinase</keyword>
<feature type="compositionally biased region" description="Basic and acidic residues" evidence="14">
    <location>
        <begin position="3192"/>
        <end position="3201"/>
    </location>
</feature>
<feature type="compositionally biased region" description="Low complexity" evidence="14">
    <location>
        <begin position="2750"/>
        <end position="2760"/>
    </location>
</feature>
<feature type="domain" description="Peptidase C76" evidence="15">
    <location>
        <begin position="10"/>
        <end position="229"/>
    </location>
</feature>
<feature type="coiled-coil region" evidence="13">
    <location>
        <begin position="1441"/>
        <end position="1516"/>
    </location>
</feature>
<dbReference type="GO" id="GO:0008234">
    <property type="term" value="F:cysteine-type peptidase activity"/>
    <property type="evidence" value="ECO:0007669"/>
    <property type="project" value="UniProtKB-KW"/>
</dbReference>
<keyword evidence="2" id="KW-0920">Virion tegument</keyword>
<evidence type="ECO:0000256" key="8">
    <source>
        <dbReference type="ARBA" id="ARBA00022801"/>
    </source>
</evidence>
<keyword evidence="9" id="KW-0788">Thiol protease</keyword>
<proteinExistence type="predicted"/>
<evidence type="ECO:0000256" key="3">
    <source>
        <dbReference type="ARBA" id="ARBA00022581"/>
    </source>
</evidence>
<feature type="compositionally biased region" description="Pro residues" evidence="14">
    <location>
        <begin position="2991"/>
        <end position="3000"/>
    </location>
</feature>
<evidence type="ECO:0000256" key="2">
    <source>
        <dbReference type="ARBA" id="ARBA00022580"/>
    </source>
</evidence>
<keyword evidence="3" id="KW-0945">Host-virus interaction</keyword>
<feature type="region of interest" description="Disordered" evidence="14">
    <location>
        <begin position="3443"/>
        <end position="3494"/>
    </location>
</feature>
<feature type="compositionally biased region" description="Acidic residues" evidence="14">
    <location>
        <begin position="367"/>
        <end position="418"/>
    </location>
</feature>
<sequence length="3551" mass="367727">MGSGGDRAIVATGFRNQFAVDLEPGGSVSCMRSSLSFLSLVYDGGLWGALSAEAVDGCLEEGVAWTRAQAEAAGGPPRTCAAVELPNFLVYPGGGGVRCVFSRVYGDVGFYARPHPALLPTQCSAYEFFAAVWDLRPESYTIATVGVLGVGIYRYGDDVYVFDPHGRGDVPQASVVKIRAGDAYAYLSEYTRGRSDVMWAAVMVFFVPSGPAPVADGELALAVLQLYGATEIYLLDEPFRERRALASHPLRGGAPPAAAVAVGAAAPKRVAAAIEAAAVPAKKKTRRDAAVAPARRPPFGPAPEARPAPAVTAGAVGTAPALPRLGAPEEGADASAGEEMLEEGELPDEEAPPAASSPPGKAGGGPELEEGELPEEDERDGELEEGELPDEEEEGELADGEEEGEIVEEDGELLEDEWGMSGDRADAEGADARGRGEAGRATAAPAAKEIATTTDDEDDRAPPPPPTPGPGTRWARSARLSKRRRAAYTPPSSQEDLTGGGPSRPRPKRQLRQAPPEAPDDRAALPPANWGEILDAIPDEGPRRPVPGPEGGWGGVLERISEDPSGSPAPPTDTAATPSAPSSPADDGTSESEPRAAADAELASASGESGESDVDFGSDVDSEFDTDSEFDVDGEFDDETSPRGAAEAPGSRAPEPSSADGDAAAVPATPTSAARAALEARARLRPPPEDAVAPAEAAAALTLRPETAALLELMATRQAAVSREVRECEGVVICALRSPHPSGLGPLEYAIEFMFERILAFLVENGVRTHAGVRAGPADGLLDATLRALPAPTAVGDFLASTRLALAEAPAHLPLAGAVLTEGSHAGRLALAKLVLVAREAERATDELHDELDALERQLRSAARPDAYAWLSERFLELARARPEALFAPATALRPEPLLQRVERMARLARAEELRAEAEALAVHRALAALQGGVEAAALRGGPLAPTTAPPPTGGQPPAPLAPEAALARLAEVRAGALRAVEKATRDYFTRGCVYSARALLANKKNDRRFHVAAAAVEPAAQLLASLPAFDGRLSEAAAGAGVSGFPPAPLATSPQALLLAGLVRAGGDLETEEKLAAWLALLREAQGEGRLERRELEELARDVAKINERALRHRSGAAELARFEALSAAVDQALEDEAAFRGGGGPGGPRADTVLRMTEDALRQARFLAASRLLDDADPAARERVAGRAAELERLQREALERAELERRARDAFYQKLRGVLRPLPRFEGLRAAPAVLHTLETSALPVGVETLAAAARDAPPEAAAALRADLWTLLEQYRAALERPDADTAATLAGIAAAFGAVLEAAFAHLPERAPLSRFFADHAGAVARALSEAAAATGAAPAVADPAGAVAAARRAADALAAAAADLGQAASDPASPLGFLSALAARAQRHARATETAARARERAAALAAAGAELAAHAVRVRRAGPADADPPPDRAVAAARAEARTARAALAAAEGEFGGLLHPDGAAGEASVDGRALKELAKTIEATRRRCDELEAAADELEARAAEDAARNSGERWTRDVERALDLAETRAAFDAAELRRLRALAHRHGYDPRAFRERAERALATNAQTVTAALDAALAFNPYTPENQRHPALPPLAALHRVAWGDAFGAAAEPYAEMFGVDVEPLLRLLRLAAGVLEAAAAGEGFPDYQATVARLADDLAAVPALARYVPFFLRGHAEYLDARDALDALRARVRAAAGGVGPDLDRAAAAALRALRRRAAEALRLGVTLSCPGEDALADAVSQLERLDQTPLRGTAYAEYVAFAARRDLGEAKDALVRARQQRARATEAVSAALREAAAAQERGRRSAEEGLAGLKAMLRAVATPPAIARALEQARSAAEAADQIGALVDQTERRRELDAAAVEWLEHARAVFETHPAAAPEGGGGSPPGAAAAGGGGDDLDALGPLALHAPRIDALIALGRRTAALRRSLEEAEAEWDEAWGRFERARGEAFRSPAGLREGLARLLALRTAANTVLGLRADEDCARLPPKLTGALDARLADRARAMEDFGAAAERHERLVGQLHAEVADRVPWEMAADPLRRMLAAFDATAKALPTWAVAEFRAARELIAHRLGLYNAHARCRSAADAGAAAPALLPADALALEARARSGSPAGPGAAGPGAAGPGAGGPGDAGAGDPGLLGARAAAFARGDAAAGASAAGPLALREATSRLDGPFPVCYLTPDGAPLQYALCYRAATDKLGVAVSRPEAARLRPPLPAANVEAESTLMAGRVLSLVNELRLGAADALASDFRAFDRFLRGGDPEWPSASAAAAELYAAQVATTWTREHGCRWGELGIPAGAAAVERLRGPPEDGRPPVSFTVDDVMIALVCGCPGHVFTFWRLDLVRQHEYMALTLAAAAAASLRAALFVQRLTPHADPAARVLPTRAAPPADAAGGLFATRAKDWRAGQLSPTDPLAPWRRALETAPAAAPLVRLTPRQALAAVGVLGRMCLPGDALGALWTCMIPDALAECPGLDALLARRFAGAALRPAGAAAVPGPAGDDRDDGAAAAPPLYVATGRQVVLPAAPADAEAERVTAMDLVLAATLLGAPVVVALRHDLAFSRESELDLCLTLFDSRDGGPDAGLRRAVSADVESWAVPLLRLDPNPIENACLAAQLPELARLLADRPLREADPCLVMVNLSLAPVSVLWQRADPPGAPTVRFVGPEAVDELRYVDARAAGVEPAFPAPDPADPLYSRPVLGQPFRLAMMEGDAFPGVPVRLRAGNQFPHAVAEDARGPLPAAAPSPLLDDQAGCASATPSVQSWILGTEELTPADNPLSSDDEGVLVPLPDSPRASVPPPAGADVPLPPSPPLESPARGAGARRLRHRRNHTPRLPGRRPHQTVTAPSQTRPDSAAAPVSPAAPAAPPNTPAEARPSAPATKATAGALPRHPPSVRTATPGVAVSAPPPFAIAAARHPPPGPATQRPRHRTLHRPYAAQRVARVPAAVVAPAAHLRSLTDLTAEEDTGVPVVWSAVSPPKPTVPPAQPAAPLTLEPAPTAQPAVPSAQPAAPLTLEPAPTAQPAVPSAQPAAPLTLEPAPTAQPAVPSAQPAAPPPHDPPGGQAEITALVRPVSGVAVDPGSWGHRRRPQVRSKHKTTEPPNPTTAQSKARRHPLAPSVPSLAVPNTPGDARTQHVTPPPLATIATFASVHPPGATAAPTTASSPTTGSTQTQTAASPRRPNDDAHRDPPPVARPLAAGPTSPEPAHPTTTPAASSPPAGSATVPNMAPNPPSAPPPTFPRSGAAAEPAAPKPAPAAASPPAPTPTVASSRPTPAPWAAPSPPVAAPPAAQRSALSTVGVQASVSRAPTLPAFPDPPSPTSTLATARPPAAPAPVLPELARPAPVPPPPGPVPLELAQSLATEIGRPPVAASAPPRPQTAPRNQPPPATPPTERSAVPRGSVRPPSVAGAPTSWNSLADLRKRDRPVSWNQTLLPRHITEETTDDDSSDLSDSDGPDGDLDDERPRPRTPEAAPFGPPPIPANSVLTRRYVRSTGRSALAALLEICLRVRAQLSLARRVLARQSEAVLLSLHHIRMLLG</sequence>
<keyword evidence="7" id="KW-0833">Ubl conjugation pathway</keyword>
<feature type="region of interest" description="Disordered" evidence="14">
    <location>
        <begin position="1884"/>
        <end position="1905"/>
    </location>
</feature>
<evidence type="ECO:0000256" key="6">
    <source>
        <dbReference type="ARBA" id="ARBA00022737"/>
    </source>
</evidence>
<dbReference type="EMBL" id="KY385637">
    <property type="protein sequence ID" value="AQS79179.1"/>
    <property type="molecule type" value="Genomic_DNA"/>
</dbReference>
<keyword evidence="6" id="KW-0677">Repeat</keyword>
<feature type="region of interest" description="Disordered" evidence="14">
    <location>
        <begin position="3163"/>
        <end position="3431"/>
    </location>
</feature>
<feature type="compositionally biased region" description="Low complexity" evidence="14">
    <location>
        <begin position="3219"/>
        <end position="3239"/>
    </location>
</feature>